<dbReference type="PRINTS" id="PR00387">
    <property type="entry name" value="PDIESTERASE1"/>
</dbReference>
<dbReference type="CDD" id="cd00077">
    <property type="entry name" value="HDc"/>
    <property type="match status" value="1"/>
</dbReference>
<dbReference type="Gene3D" id="3.30.450.20">
    <property type="entry name" value="PAS domain"/>
    <property type="match status" value="1"/>
</dbReference>
<dbReference type="InterPro" id="IPR000014">
    <property type="entry name" value="PAS"/>
</dbReference>
<name>A0ABM1SBU0_LIMPO</name>
<evidence type="ECO:0000313" key="12">
    <source>
        <dbReference type="RefSeq" id="XP_022241095.1"/>
    </source>
</evidence>
<evidence type="ECO:0000256" key="7">
    <source>
        <dbReference type="ARBA" id="ARBA00023149"/>
    </source>
</evidence>
<dbReference type="PANTHER" id="PTHR11347">
    <property type="entry name" value="CYCLIC NUCLEOTIDE PHOSPHODIESTERASE"/>
    <property type="match status" value="1"/>
</dbReference>
<dbReference type="InterPro" id="IPR036971">
    <property type="entry name" value="PDEase_catalytic_dom_sf"/>
</dbReference>
<evidence type="ECO:0000256" key="3">
    <source>
        <dbReference type="ARBA" id="ARBA00006437"/>
    </source>
</evidence>
<evidence type="ECO:0000256" key="4">
    <source>
        <dbReference type="ARBA" id="ARBA00012276"/>
    </source>
</evidence>
<comment type="cofactor">
    <cofactor evidence="1">
        <name>a divalent metal cation</name>
        <dbReference type="ChEBI" id="CHEBI:60240"/>
    </cofactor>
</comment>
<dbReference type="Proteomes" id="UP000694941">
    <property type="component" value="Unplaced"/>
</dbReference>
<dbReference type="InterPro" id="IPR023088">
    <property type="entry name" value="PDEase"/>
</dbReference>
<protein>
    <recommendedName>
        <fullName evidence="4">3',5'-cyclic-AMP phosphodiesterase</fullName>
        <ecNumber evidence="4">3.1.4.53</ecNumber>
    </recommendedName>
</protein>
<dbReference type="SMART" id="SM00091">
    <property type="entry name" value="PAS"/>
    <property type="match status" value="1"/>
</dbReference>
<proteinExistence type="inferred from homology"/>
<dbReference type="InterPro" id="IPR035965">
    <property type="entry name" value="PAS-like_dom_sf"/>
</dbReference>
<dbReference type="Pfam" id="PF00989">
    <property type="entry name" value="PAS"/>
    <property type="match status" value="1"/>
</dbReference>
<evidence type="ECO:0000256" key="2">
    <source>
        <dbReference type="ARBA" id="ARBA00004703"/>
    </source>
</evidence>
<dbReference type="Pfam" id="PF23198">
    <property type="entry name" value="PDE8A_N"/>
    <property type="match status" value="1"/>
</dbReference>
<gene>
    <name evidence="12" type="primary">LOC106459010</name>
</gene>
<comment type="similarity">
    <text evidence="3">Belongs to the cyclic nucleotide phosphodiesterase family. PDE8 subfamily.</text>
</comment>
<evidence type="ECO:0000259" key="9">
    <source>
        <dbReference type="PROSITE" id="PS50112"/>
    </source>
</evidence>
<dbReference type="SUPFAM" id="SSF52172">
    <property type="entry name" value="CheY-like"/>
    <property type="match status" value="1"/>
</dbReference>
<dbReference type="PROSITE" id="PS51845">
    <property type="entry name" value="PDEASE_I_2"/>
    <property type="match status" value="1"/>
</dbReference>
<evidence type="ECO:0000256" key="1">
    <source>
        <dbReference type="ARBA" id="ARBA00001968"/>
    </source>
</evidence>
<evidence type="ECO:0000256" key="8">
    <source>
        <dbReference type="SAM" id="MobiDB-lite"/>
    </source>
</evidence>
<dbReference type="Pfam" id="PF00233">
    <property type="entry name" value="PDEase_I"/>
    <property type="match status" value="1"/>
</dbReference>
<keyword evidence="11" id="KW-1185">Reference proteome</keyword>
<evidence type="ECO:0000256" key="6">
    <source>
        <dbReference type="ARBA" id="ARBA00022801"/>
    </source>
</evidence>
<dbReference type="SUPFAM" id="SSF109604">
    <property type="entry name" value="HD-domain/PDEase-like"/>
    <property type="match status" value="1"/>
</dbReference>
<evidence type="ECO:0000313" key="11">
    <source>
        <dbReference type="Proteomes" id="UP000694941"/>
    </source>
</evidence>
<dbReference type="Gene3D" id="3.40.50.2300">
    <property type="match status" value="1"/>
</dbReference>
<dbReference type="GeneID" id="106459010"/>
<dbReference type="SUPFAM" id="SSF55785">
    <property type="entry name" value="PYP-like sensor domain (PAS domain)"/>
    <property type="match status" value="1"/>
</dbReference>
<evidence type="ECO:0000259" key="10">
    <source>
        <dbReference type="PROSITE" id="PS51845"/>
    </source>
</evidence>
<dbReference type="NCBIfam" id="TIGR00229">
    <property type="entry name" value="sensory_box"/>
    <property type="match status" value="1"/>
</dbReference>
<dbReference type="RefSeq" id="XP_022241095.1">
    <property type="nucleotide sequence ID" value="XM_022385387.1"/>
</dbReference>
<dbReference type="InterPro" id="IPR003607">
    <property type="entry name" value="HD/PDEase_dom"/>
</dbReference>
<dbReference type="InterPro" id="IPR002073">
    <property type="entry name" value="PDEase_catalytic_dom"/>
</dbReference>
<dbReference type="InterPro" id="IPR011006">
    <property type="entry name" value="CheY-like_superfamily"/>
</dbReference>
<dbReference type="EC" id="3.1.4.53" evidence="4"/>
<keyword evidence="5" id="KW-0479">Metal-binding</keyword>
<accession>A0ABM1SBU0</accession>
<reference evidence="12" key="1">
    <citation type="submission" date="2025-08" db="UniProtKB">
        <authorList>
            <consortium name="RefSeq"/>
        </authorList>
    </citation>
    <scope>IDENTIFICATION</scope>
    <source>
        <tissue evidence="12">Muscle</tissue>
    </source>
</reference>
<feature type="compositionally biased region" description="Polar residues" evidence="8">
    <location>
        <begin position="23"/>
        <end position="32"/>
    </location>
</feature>
<comment type="pathway">
    <text evidence="2">Purine metabolism; 3',5'-cyclic AMP degradation; AMP from 3',5'-cyclic AMP: step 1/1.</text>
</comment>
<dbReference type="InterPro" id="IPR013767">
    <property type="entry name" value="PAS_fold"/>
</dbReference>
<dbReference type="PROSITE" id="PS50112">
    <property type="entry name" value="PAS"/>
    <property type="match status" value="1"/>
</dbReference>
<feature type="domain" description="PAS" evidence="9">
    <location>
        <begin position="239"/>
        <end position="308"/>
    </location>
</feature>
<feature type="compositionally biased region" description="Polar residues" evidence="8">
    <location>
        <begin position="1"/>
        <end position="11"/>
    </location>
</feature>
<keyword evidence="6" id="KW-0378">Hydrolase</keyword>
<keyword evidence="7" id="KW-0114">cAMP</keyword>
<sequence length="857" mass="97326">MGCTPSINQSGVVRCQESDRSSSDTNPNNHQMNWLEGSFRRMVSSDEAVESGGSTGNSLQIVSCSKSGIVQSDQNTSWMYRERDLKRTSNTLKFGPMCLTLPTIKVLLVFDKEDSQCKALKLAVEKLQYDYVVVTSDTQALDRIRNSHYHLVIVDTRHPSGFDPFLLARSFRLSKDNHYSCFVAVVKRSLAEKEDSLIFKILNAGFDRWFLESCSLTLCLSELILIEGNEIMTRLKLHATQALFTALENSCDAVLVTGKNQEIQYMNQASEKLMGCSAEEMMGKNASQLHRSDSTRTEIVENVNIKKGNDWEGSGFRKRKTAQHTPMWNKVTPVDVHNGANEHTVLVREGRSSSFYSEKSYIPDCDFLPYTLTNMKSIRNPSFDVRSLCSEAGMNRRQSLARLHTMTIEAPITKVINMLLATQENSPNFVAKDIDKILEILRTSDLYSPQLLGLNQHRRPTDDKLTSDLISSLVMQGQKSGQRRFSHDINQKVSRSSIVSSLASIPSLDSAPRPIVSALEKSMEWSFDIFELERISEKRALTWLGMTVFSSFNACSVLSCDEKTLKSWLTLIEANYYNNPYHNSTHAADVMQATAFFLQKPRLKTIFDPLDEVISLIAAVVHDVNHPGKNSAFLCNTKDELAILYNDLSVLESYHAARAFKLTLSDKNVNILQNLDRDMYQVVRESIIDMVLATEMTKHFEHLSKFVNVLKTIVPNEEAEDDKQLENCQEVLITMSSPENVKLVKRMLIKCADISNAARPTKLCVEWATRITEEYCRQTDEEKAKALPVVMPTFDRTTMSLPKAQLGFIDYFINDMFSSWDAFGDFPELIDHIQSNYQYWKEQDDERQEQEASKEES</sequence>
<evidence type="ECO:0000256" key="5">
    <source>
        <dbReference type="ARBA" id="ARBA00022723"/>
    </source>
</evidence>
<dbReference type="Pfam" id="PF08629">
    <property type="entry name" value="PDE8"/>
    <property type="match status" value="1"/>
</dbReference>
<dbReference type="InterPro" id="IPR057304">
    <property type="entry name" value="PDE8-like_REC_N"/>
</dbReference>
<dbReference type="CDD" id="cd00130">
    <property type="entry name" value="PAS"/>
    <property type="match status" value="1"/>
</dbReference>
<feature type="region of interest" description="Disordered" evidence="8">
    <location>
        <begin position="1"/>
        <end position="34"/>
    </location>
</feature>
<dbReference type="Gene3D" id="1.10.1300.10">
    <property type="entry name" value="3'5'-cyclic nucleotide phosphodiesterase, catalytic domain"/>
    <property type="match status" value="1"/>
</dbReference>
<feature type="domain" description="PDEase" evidence="10">
    <location>
        <begin position="504"/>
        <end position="847"/>
    </location>
</feature>
<organism evidence="11 12">
    <name type="scientific">Limulus polyphemus</name>
    <name type="common">Atlantic horseshoe crab</name>
    <dbReference type="NCBI Taxonomy" id="6850"/>
    <lineage>
        <taxon>Eukaryota</taxon>
        <taxon>Metazoa</taxon>
        <taxon>Ecdysozoa</taxon>
        <taxon>Arthropoda</taxon>
        <taxon>Chelicerata</taxon>
        <taxon>Merostomata</taxon>
        <taxon>Xiphosura</taxon>
        <taxon>Limulidae</taxon>
        <taxon>Limulus</taxon>
    </lineage>
</organism>